<protein>
    <submittedName>
        <fullName evidence="1 2">Uncharacterized protein</fullName>
    </submittedName>
</protein>
<reference evidence="1 3" key="1">
    <citation type="journal article" date="2008" name="Science">
        <title>The Physcomitrella genome reveals evolutionary insights into the conquest of land by plants.</title>
        <authorList>
            <person name="Rensing S."/>
            <person name="Lang D."/>
            <person name="Zimmer A."/>
            <person name="Terry A."/>
            <person name="Salamov A."/>
            <person name="Shapiro H."/>
            <person name="Nishiyama T."/>
            <person name="Perroud P.-F."/>
            <person name="Lindquist E."/>
            <person name="Kamisugi Y."/>
            <person name="Tanahashi T."/>
            <person name="Sakakibara K."/>
            <person name="Fujita T."/>
            <person name="Oishi K."/>
            <person name="Shin-I T."/>
            <person name="Kuroki Y."/>
            <person name="Toyoda A."/>
            <person name="Suzuki Y."/>
            <person name="Hashimoto A."/>
            <person name="Yamaguchi K."/>
            <person name="Sugano A."/>
            <person name="Kohara Y."/>
            <person name="Fujiyama A."/>
            <person name="Anterola A."/>
            <person name="Aoki S."/>
            <person name="Ashton N."/>
            <person name="Barbazuk W.B."/>
            <person name="Barker E."/>
            <person name="Bennetzen J."/>
            <person name="Bezanilla M."/>
            <person name="Blankenship R."/>
            <person name="Cho S.H."/>
            <person name="Dutcher S."/>
            <person name="Estelle M."/>
            <person name="Fawcett J.A."/>
            <person name="Gundlach H."/>
            <person name="Hanada K."/>
            <person name="Heyl A."/>
            <person name="Hicks K.A."/>
            <person name="Hugh J."/>
            <person name="Lohr M."/>
            <person name="Mayer K."/>
            <person name="Melkozernov A."/>
            <person name="Murata T."/>
            <person name="Nelson D."/>
            <person name="Pils B."/>
            <person name="Prigge M."/>
            <person name="Reiss B."/>
            <person name="Renner T."/>
            <person name="Rombauts S."/>
            <person name="Rushton P."/>
            <person name="Sanderfoot A."/>
            <person name="Schween G."/>
            <person name="Shiu S.-H."/>
            <person name="Stueber K."/>
            <person name="Theodoulou F.L."/>
            <person name="Tu H."/>
            <person name="Van de Peer Y."/>
            <person name="Verrier P.J."/>
            <person name="Waters E."/>
            <person name="Wood A."/>
            <person name="Yang L."/>
            <person name="Cove D."/>
            <person name="Cuming A."/>
            <person name="Hasebe M."/>
            <person name="Lucas S."/>
            <person name="Mishler D.B."/>
            <person name="Reski R."/>
            <person name="Grigoriev I."/>
            <person name="Quatrano R.S."/>
            <person name="Boore J.L."/>
        </authorList>
    </citation>
    <scope>NUCLEOTIDE SEQUENCE [LARGE SCALE GENOMIC DNA]</scope>
    <source>
        <strain evidence="2 3">cv. Gransden 2004</strain>
    </source>
</reference>
<reference evidence="2" key="3">
    <citation type="submission" date="2020-12" db="UniProtKB">
        <authorList>
            <consortium name="EnsemblPlants"/>
        </authorList>
    </citation>
    <scope>IDENTIFICATION</scope>
</reference>
<proteinExistence type="predicted"/>
<keyword evidence="3" id="KW-1185">Reference proteome</keyword>
<dbReference type="AlphaFoldDB" id="A0A2K1KF44"/>
<dbReference type="Proteomes" id="UP000006727">
    <property type="component" value="Chromosome 6"/>
</dbReference>
<dbReference type="EnsemblPlants" id="Pp3c6_10250V3.1">
    <property type="protein sequence ID" value="PAC:32977539.CDS.1"/>
    <property type="gene ID" value="Pp3c6_10250"/>
</dbReference>
<dbReference type="InParanoid" id="A0A2K1KF44"/>
<evidence type="ECO:0000313" key="3">
    <source>
        <dbReference type="Proteomes" id="UP000006727"/>
    </source>
</evidence>
<sequence>MYRADTLELTDREFPEACPRVGELGVFCMQSNLRGIAVPGIFEASLCDQSRAKLVIVCERSLEVKKCGNGVHAFLKMALYLVYEM</sequence>
<dbReference type="EnsemblPlants" id="Pp3c6_10250V3.3">
    <property type="protein sequence ID" value="PAC:32977541.CDS.1"/>
    <property type="gene ID" value="Pp3c6_10250"/>
</dbReference>
<dbReference type="Gramene" id="Pp3c6_10250V3.4">
    <property type="protein sequence ID" value="PAC:32977542.CDS.1"/>
    <property type="gene ID" value="Pp3c6_10250"/>
</dbReference>
<dbReference type="Gramene" id="Pp3c6_10250V3.2">
    <property type="protein sequence ID" value="PAC:32977540.CDS.1"/>
    <property type="gene ID" value="Pp3c6_10250"/>
</dbReference>
<dbReference type="EnsemblPlants" id="Pp3c6_10250V3.4">
    <property type="protein sequence ID" value="PAC:32977542.CDS.1"/>
    <property type="gene ID" value="Pp3c6_10250"/>
</dbReference>
<dbReference type="EnsemblPlants" id="Pp3c6_10250V3.2">
    <property type="protein sequence ID" value="PAC:32977540.CDS.1"/>
    <property type="gene ID" value="Pp3c6_10250"/>
</dbReference>
<reference evidence="1 3" key="2">
    <citation type="journal article" date="2018" name="Plant J.">
        <title>The Physcomitrella patens chromosome-scale assembly reveals moss genome structure and evolution.</title>
        <authorList>
            <person name="Lang D."/>
            <person name="Ullrich K.K."/>
            <person name="Murat F."/>
            <person name="Fuchs J."/>
            <person name="Jenkins J."/>
            <person name="Haas F.B."/>
            <person name="Piednoel M."/>
            <person name="Gundlach H."/>
            <person name="Van Bel M."/>
            <person name="Meyberg R."/>
            <person name="Vives C."/>
            <person name="Morata J."/>
            <person name="Symeonidi A."/>
            <person name="Hiss M."/>
            <person name="Muchero W."/>
            <person name="Kamisugi Y."/>
            <person name="Saleh O."/>
            <person name="Blanc G."/>
            <person name="Decker E.L."/>
            <person name="van Gessel N."/>
            <person name="Grimwood J."/>
            <person name="Hayes R.D."/>
            <person name="Graham S.W."/>
            <person name="Gunter L.E."/>
            <person name="McDaniel S.F."/>
            <person name="Hoernstein S.N.W."/>
            <person name="Larsson A."/>
            <person name="Li F.W."/>
            <person name="Perroud P.F."/>
            <person name="Phillips J."/>
            <person name="Ranjan P."/>
            <person name="Rokshar D.S."/>
            <person name="Rothfels C.J."/>
            <person name="Schneider L."/>
            <person name="Shu S."/>
            <person name="Stevenson D.W."/>
            <person name="Thummler F."/>
            <person name="Tillich M."/>
            <person name="Villarreal Aguilar J.C."/>
            <person name="Widiez T."/>
            <person name="Wong G.K."/>
            <person name="Wymore A."/>
            <person name="Zhang Y."/>
            <person name="Zimmer A.D."/>
            <person name="Quatrano R.S."/>
            <person name="Mayer K.F.X."/>
            <person name="Goodstein D."/>
            <person name="Casacuberta J.M."/>
            <person name="Vandepoele K."/>
            <person name="Reski R."/>
            <person name="Cuming A.C."/>
            <person name="Tuskan G.A."/>
            <person name="Maumus F."/>
            <person name="Salse J."/>
            <person name="Schmutz J."/>
            <person name="Rensing S.A."/>
        </authorList>
    </citation>
    <scope>NUCLEOTIDE SEQUENCE [LARGE SCALE GENOMIC DNA]</scope>
    <source>
        <strain evidence="2 3">cv. Gransden 2004</strain>
    </source>
</reference>
<dbReference type="EnsemblPlants" id="Pp3c6_10250V3.5">
    <property type="protein sequence ID" value="PAC:32977543.CDS.1"/>
    <property type="gene ID" value="Pp3c6_10250"/>
</dbReference>
<dbReference type="Gramene" id="Pp3c6_10250V3.1">
    <property type="protein sequence ID" value="PAC:32977539.CDS.1"/>
    <property type="gene ID" value="Pp3c6_10250"/>
</dbReference>
<dbReference type="EMBL" id="ABEU02000006">
    <property type="protein sequence ID" value="PNR52397.1"/>
    <property type="molecule type" value="Genomic_DNA"/>
</dbReference>
<organism evidence="1">
    <name type="scientific">Physcomitrium patens</name>
    <name type="common">Spreading-leaved earth moss</name>
    <name type="synonym">Physcomitrella patens</name>
    <dbReference type="NCBI Taxonomy" id="3218"/>
    <lineage>
        <taxon>Eukaryota</taxon>
        <taxon>Viridiplantae</taxon>
        <taxon>Streptophyta</taxon>
        <taxon>Embryophyta</taxon>
        <taxon>Bryophyta</taxon>
        <taxon>Bryophytina</taxon>
        <taxon>Bryopsida</taxon>
        <taxon>Funariidae</taxon>
        <taxon>Funariales</taxon>
        <taxon>Funariaceae</taxon>
        <taxon>Physcomitrium</taxon>
    </lineage>
</organism>
<evidence type="ECO:0000313" key="2">
    <source>
        <dbReference type="EnsemblPlants" id="PAC:32977539.CDS.1"/>
    </source>
</evidence>
<accession>A0A2K1KF44</accession>
<name>A0A2K1KF44_PHYPA</name>
<dbReference type="Gramene" id="Pp3c6_10250V3.3">
    <property type="protein sequence ID" value="PAC:32977541.CDS.1"/>
    <property type="gene ID" value="Pp3c6_10250"/>
</dbReference>
<evidence type="ECO:0000313" key="1">
    <source>
        <dbReference type="EMBL" id="PNR52397.1"/>
    </source>
</evidence>
<gene>
    <name evidence="1" type="ORF">PHYPA_008771</name>
</gene>
<dbReference type="Gramene" id="Pp3c6_10250V3.5">
    <property type="protein sequence ID" value="PAC:32977543.CDS.1"/>
    <property type="gene ID" value="Pp3c6_10250"/>
</dbReference>